<proteinExistence type="inferred from homology"/>
<reference evidence="6 7" key="1">
    <citation type="journal article" date="2021" name="Genome Biol.">
        <title>AFLAP: assembly-free linkage analysis pipeline using k-mers from genome sequencing data.</title>
        <authorList>
            <person name="Fletcher K."/>
            <person name="Zhang L."/>
            <person name="Gil J."/>
            <person name="Han R."/>
            <person name="Cavanaugh K."/>
            <person name="Michelmore R."/>
        </authorList>
    </citation>
    <scope>NUCLEOTIDE SEQUENCE [LARGE SCALE GENOMIC DNA]</scope>
    <source>
        <strain evidence="6 7">SF5</strain>
    </source>
</reference>
<dbReference type="RefSeq" id="XP_067819481.1">
    <property type="nucleotide sequence ID" value="XM_067958953.1"/>
</dbReference>
<dbReference type="EMBL" id="SHOA02000019">
    <property type="protein sequence ID" value="TDH69982.1"/>
    <property type="molecule type" value="Genomic_DNA"/>
</dbReference>
<comment type="caution">
    <text evidence="6">The sequence shown here is derived from an EMBL/GenBank/DDBJ whole genome shotgun (WGS) entry which is preliminary data.</text>
</comment>
<organism evidence="6 7">
    <name type="scientific">Bremia lactucae</name>
    <name type="common">Lettuce downy mildew</name>
    <dbReference type="NCBI Taxonomy" id="4779"/>
    <lineage>
        <taxon>Eukaryota</taxon>
        <taxon>Sar</taxon>
        <taxon>Stramenopiles</taxon>
        <taxon>Oomycota</taxon>
        <taxon>Peronosporomycetes</taxon>
        <taxon>Peronosporales</taxon>
        <taxon>Peronosporaceae</taxon>
        <taxon>Bremia</taxon>
    </lineage>
</organism>
<dbReference type="InterPro" id="IPR031315">
    <property type="entry name" value="LNS2/PITP"/>
</dbReference>
<dbReference type="Pfam" id="PF08235">
    <property type="entry name" value="LNS2"/>
    <property type="match status" value="1"/>
</dbReference>
<comment type="cofactor">
    <cofactor evidence="1">
        <name>Mg(2+)</name>
        <dbReference type="ChEBI" id="CHEBI:18420"/>
    </cofactor>
</comment>
<dbReference type="Proteomes" id="UP000294530">
    <property type="component" value="Unassembled WGS sequence"/>
</dbReference>
<evidence type="ECO:0000313" key="6">
    <source>
        <dbReference type="EMBL" id="TDH69982.1"/>
    </source>
</evidence>
<evidence type="ECO:0000313" key="7">
    <source>
        <dbReference type="Proteomes" id="UP000294530"/>
    </source>
</evidence>
<dbReference type="PANTHER" id="PTHR12181">
    <property type="entry name" value="LIPIN"/>
    <property type="match status" value="1"/>
</dbReference>
<protein>
    <recommendedName>
        <fullName evidence="3">phosphatidate phosphatase</fullName>
        <ecNumber evidence="3">3.1.3.4</ecNumber>
    </recommendedName>
</protein>
<dbReference type="Pfam" id="PF04571">
    <property type="entry name" value="Lipin_N"/>
    <property type="match status" value="1"/>
</dbReference>
<keyword evidence="4" id="KW-0378">Hydrolase</keyword>
<dbReference type="OrthoDB" id="4567at2759"/>
<accession>A0A976FN86</accession>
<comment type="similarity">
    <text evidence="2">Belongs to the lipin family.</text>
</comment>
<dbReference type="KEGG" id="blac:94344624"/>
<sequence length="614" mass="68541">MNVIYSVKDYVSNVFYQDSNSGAIDVVAVQQPDGTLRCSPFHVRFDEAKPMEKQQVRLEVNGKVVESVSMKLGSNGEAYFARHVELEKDELASPTTSPSSHRIHQDTYAASDALKPQDESESNDRSALEPDAFFSKLRNHDFADEYSSVTKSCTVMDIATNNASAWDDNLDCSHPSMSLCGHLLDQAKTKSDVHRIFFAHLVAFDNFRNHPEILKNSNLRFFVGDNIVPYDAAIQAYLVSRVLFPYSQHLRVDTSAANRMIYSSDSYSDHITNQTSNSSIAHSVSCGSTPSLEAEYENYSDDDNSTQDTASVTSEEYVEKSFVPSADEMRDMSLRIGMNEIAFVLQSHNQDEVARVSAKLYLWPVTAKLVIVQIDGAILSSAAYGRMFQRRDAAAMHPGAVEFYSKLARIGYHIVYVTYFGLSQATLLPTLVPQNTGDFGEPALPMGPVLLSPDRCPVNDRTEAQDFQKTALRDLSALFPREVNPFYAAFGTSSIHSTIFSQVGVFSGKVFLVDPSNGSLRHWTLMAFRESYASFLARLDTIFPPIQSLMPQDSDSCSSKQQQVVPHERIPRCIKATSCRFYNKIDLLPLVPSCSLSDEAYNDMNFWRLEPGQV</sequence>
<gene>
    <name evidence="6" type="ORF">CCR75_000847</name>
</gene>
<dbReference type="AlphaFoldDB" id="A0A976FN86"/>
<dbReference type="GeneID" id="94344624"/>
<dbReference type="InterPro" id="IPR031703">
    <property type="entry name" value="Lipin_mid"/>
</dbReference>
<dbReference type="PANTHER" id="PTHR12181:SF12">
    <property type="entry name" value="PHOSPHATIDATE PHOSPHATASE"/>
    <property type="match status" value="1"/>
</dbReference>
<evidence type="ECO:0000256" key="3">
    <source>
        <dbReference type="ARBA" id="ARBA00012638"/>
    </source>
</evidence>
<dbReference type="InterPro" id="IPR026058">
    <property type="entry name" value="LIPIN"/>
</dbReference>
<evidence type="ECO:0000259" key="5">
    <source>
        <dbReference type="SMART" id="SM00775"/>
    </source>
</evidence>
<dbReference type="Pfam" id="PF16876">
    <property type="entry name" value="Lipin_mid"/>
    <property type="match status" value="1"/>
</dbReference>
<dbReference type="InterPro" id="IPR013209">
    <property type="entry name" value="LNS2"/>
</dbReference>
<evidence type="ECO:0000256" key="4">
    <source>
        <dbReference type="ARBA" id="ARBA00022801"/>
    </source>
</evidence>
<dbReference type="GO" id="GO:0008195">
    <property type="term" value="F:phosphatidate phosphatase activity"/>
    <property type="evidence" value="ECO:0007669"/>
    <property type="project" value="UniProtKB-EC"/>
</dbReference>
<dbReference type="EC" id="3.1.3.4" evidence="3"/>
<keyword evidence="7" id="KW-1185">Reference proteome</keyword>
<name>A0A976FN86_BRELC</name>
<evidence type="ECO:0000256" key="2">
    <source>
        <dbReference type="ARBA" id="ARBA00005476"/>
    </source>
</evidence>
<dbReference type="InterPro" id="IPR007651">
    <property type="entry name" value="Lipin_N"/>
</dbReference>
<evidence type="ECO:0000256" key="1">
    <source>
        <dbReference type="ARBA" id="ARBA00001946"/>
    </source>
</evidence>
<feature type="domain" description="LNS2/PITP" evidence="5">
    <location>
        <begin position="370"/>
        <end position="523"/>
    </location>
</feature>
<dbReference type="SMART" id="SM00775">
    <property type="entry name" value="LNS2"/>
    <property type="match status" value="1"/>
</dbReference>